<dbReference type="GO" id="GO:0001682">
    <property type="term" value="P:tRNA 5'-leader removal"/>
    <property type="evidence" value="ECO:0007669"/>
    <property type="project" value="UniProtKB-UniRule"/>
</dbReference>
<evidence type="ECO:0000313" key="8">
    <source>
        <dbReference type="EMBL" id="ENY68556.1"/>
    </source>
</evidence>
<dbReference type="Gene3D" id="3.30.230.10">
    <property type="match status" value="1"/>
</dbReference>
<dbReference type="GO" id="GO:0030677">
    <property type="term" value="C:ribonuclease P complex"/>
    <property type="evidence" value="ECO:0007669"/>
    <property type="project" value="TreeGrafter"/>
</dbReference>
<organism evidence="8 9">
    <name type="scientific">Metamycoplasma auris 15026</name>
    <dbReference type="NCBI Taxonomy" id="1188233"/>
    <lineage>
        <taxon>Bacteria</taxon>
        <taxon>Bacillati</taxon>
        <taxon>Mycoplasmatota</taxon>
        <taxon>Mycoplasmoidales</taxon>
        <taxon>Metamycoplasmataceae</taxon>
        <taxon>Metamycoplasma</taxon>
    </lineage>
</organism>
<dbReference type="eggNOG" id="COG0594">
    <property type="taxonomic scope" value="Bacteria"/>
</dbReference>
<dbReference type="PANTHER" id="PTHR33992:SF1">
    <property type="entry name" value="RIBONUCLEASE P PROTEIN COMPONENT"/>
    <property type="match status" value="1"/>
</dbReference>
<dbReference type="InterPro" id="IPR020568">
    <property type="entry name" value="Ribosomal_Su5_D2-typ_SF"/>
</dbReference>
<dbReference type="STRING" id="1188233.MAU_6390"/>
<dbReference type="PATRIC" id="fig|1188233.3.peg.616"/>
<keyword evidence="1 6" id="KW-0819">tRNA processing</keyword>
<dbReference type="NCBIfam" id="TIGR00188">
    <property type="entry name" value="rnpA"/>
    <property type="match status" value="1"/>
</dbReference>
<dbReference type="InterPro" id="IPR014721">
    <property type="entry name" value="Ribsml_uS5_D2-typ_fold_subgr"/>
</dbReference>
<gene>
    <name evidence="6 8" type="primary">rnpA</name>
    <name evidence="8" type="ORF">MAU_6390</name>
</gene>
<dbReference type="Pfam" id="PF00825">
    <property type="entry name" value="Ribonuclease_P"/>
    <property type="match status" value="1"/>
</dbReference>
<evidence type="ECO:0000313" key="9">
    <source>
        <dbReference type="Proteomes" id="UP000013131"/>
    </source>
</evidence>
<dbReference type="Proteomes" id="UP000013131">
    <property type="component" value="Unassembled WGS sequence"/>
</dbReference>
<evidence type="ECO:0000256" key="1">
    <source>
        <dbReference type="ARBA" id="ARBA00022694"/>
    </source>
</evidence>
<comment type="caution">
    <text evidence="8">The sequence shown here is derived from an EMBL/GenBank/DDBJ whole genome shotgun (WGS) entry which is preliminary data.</text>
</comment>
<dbReference type="AlphaFoldDB" id="N9VAW9"/>
<keyword evidence="2 6" id="KW-0540">Nuclease</keyword>
<dbReference type="SUPFAM" id="SSF54211">
    <property type="entry name" value="Ribosomal protein S5 domain 2-like"/>
    <property type="match status" value="1"/>
</dbReference>
<comment type="subunit">
    <text evidence="6">Consists of a catalytic RNA component (M1 or rnpB) and a protein subunit.</text>
</comment>
<evidence type="ECO:0000256" key="7">
    <source>
        <dbReference type="NCBIfam" id="TIGR00188"/>
    </source>
</evidence>
<dbReference type="GO" id="GO:0004526">
    <property type="term" value="F:ribonuclease P activity"/>
    <property type="evidence" value="ECO:0007669"/>
    <property type="project" value="UniProtKB-UniRule"/>
</dbReference>
<keyword evidence="3 6" id="KW-0255">Endonuclease</keyword>
<accession>N9VAW9</accession>
<dbReference type="RefSeq" id="WP_004425376.1">
    <property type="nucleotide sequence ID" value="NZ_AORI01000012.1"/>
</dbReference>
<evidence type="ECO:0000256" key="5">
    <source>
        <dbReference type="ARBA" id="ARBA00022884"/>
    </source>
</evidence>
<dbReference type="EC" id="3.1.26.5" evidence="6 7"/>
<comment type="similarity">
    <text evidence="6">Belongs to the RnpA family.</text>
</comment>
<dbReference type="HAMAP" id="MF_00227">
    <property type="entry name" value="RNase_P"/>
    <property type="match status" value="1"/>
</dbReference>
<evidence type="ECO:0000256" key="3">
    <source>
        <dbReference type="ARBA" id="ARBA00022759"/>
    </source>
</evidence>
<reference evidence="8 9" key="1">
    <citation type="journal article" date="2013" name="Genome Announc.">
        <title>Draft Genome Sequences of Mycoplasma auris and Mycoplasma yeatsii, Two Species of the Ear Canal of Caprinae.</title>
        <authorList>
            <person name="Dordet-Frisoni E."/>
            <person name="Baranowski E."/>
            <person name="Barre A."/>
            <person name="Blanchard A."/>
            <person name="Breton M."/>
            <person name="Couture C."/>
            <person name="Dupuy V."/>
            <person name="Gaurivaud P."/>
            <person name="Jacob D."/>
            <person name="Lemaitre C."/>
            <person name="Manso-Silvan L."/>
            <person name="Nikolski M."/>
            <person name="Nouvel L.X."/>
            <person name="Poumarat F."/>
            <person name="Sirand-Pugnet P."/>
            <person name="Thebault P."/>
            <person name="Theil S."/>
            <person name="Thiaucourt F."/>
            <person name="Citti C."/>
            <person name="Tardy F."/>
        </authorList>
    </citation>
    <scope>NUCLEOTIDE SEQUENCE [LARGE SCALE GENOMIC DNA]</scope>
    <source>
        <strain evidence="8 9">15026</strain>
    </source>
</reference>
<proteinExistence type="inferred from homology"/>
<dbReference type="EMBL" id="AORI01000012">
    <property type="protein sequence ID" value="ENY68556.1"/>
    <property type="molecule type" value="Genomic_DNA"/>
</dbReference>
<dbReference type="InterPro" id="IPR000100">
    <property type="entry name" value="RNase_P"/>
</dbReference>
<comment type="function">
    <text evidence="6">RNaseP catalyzes the removal of the 5'-leader sequence from pre-tRNA to produce the mature 5'-terminus. It can also cleave other RNA substrates such as 4.5S RNA. The protein component plays an auxiliary but essential role in vivo by binding to the 5'-leader sequence and broadening the substrate specificity of the ribozyme.</text>
</comment>
<protein>
    <recommendedName>
        <fullName evidence="6 7">Ribonuclease P protein component</fullName>
        <shortName evidence="6">RNase P protein</shortName>
        <shortName evidence="6">RNaseP protein</shortName>
        <ecNumber evidence="6 7">3.1.26.5</ecNumber>
    </recommendedName>
    <alternativeName>
        <fullName evidence="6">Protein C5</fullName>
    </alternativeName>
</protein>
<comment type="catalytic activity">
    <reaction evidence="6">
        <text>Endonucleolytic cleavage of RNA, removing 5'-extranucleotides from tRNA precursor.</text>
        <dbReference type="EC" id="3.1.26.5"/>
    </reaction>
</comment>
<keyword evidence="4 6" id="KW-0378">Hydrolase</keyword>
<keyword evidence="5 6" id="KW-0694">RNA-binding</keyword>
<keyword evidence="9" id="KW-1185">Reference proteome</keyword>
<evidence type="ECO:0000256" key="6">
    <source>
        <dbReference type="HAMAP-Rule" id="MF_00227"/>
    </source>
</evidence>
<evidence type="ECO:0000256" key="4">
    <source>
        <dbReference type="ARBA" id="ARBA00022801"/>
    </source>
</evidence>
<name>N9VAW9_9BACT</name>
<dbReference type="GO" id="GO:0042781">
    <property type="term" value="F:3'-tRNA processing endoribonuclease activity"/>
    <property type="evidence" value="ECO:0007669"/>
    <property type="project" value="TreeGrafter"/>
</dbReference>
<sequence>MDKKNVVKKNWEFQKIIDSRNQIISRNLIVYFTRSDHFRVGISIPKQFANAVQRNHYKNQIRAILRKMDTNNINYDTVIIARKNFLNLSWEQKILAVHKIYERISNGKKS</sequence>
<evidence type="ECO:0000256" key="2">
    <source>
        <dbReference type="ARBA" id="ARBA00022722"/>
    </source>
</evidence>
<dbReference type="OrthoDB" id="9810867at2"/>
<dbReference type="GO" id="GO:0000049">
    <property type="term" value="F:tRNA binding"/>
    <property type="evidence" value="ECO:0007669"/>
    <property type="project" value="UniProtKB-UniRule"/>
</dbReference>
<dbReference type="PANTHER" id="PTHR33992">
    <property type="entry name" value="RIBONUCLEASE P PROTEIN COMPONENT"/>
    <property type="match status" value="1"/>
</dbReference>